<sequence length="202" mass="22927">MSLPIYQSIAIDIARRIVNKEFSIGDKISGRTLLSAHYGVSSETIRKAIAILKEVNVLSVSQGKEVEVISQKQAFLFLTNQKEVELTYSLKQELEMLLKEKEKIDLRFRKVTSDIINYSDRLKNINPYNPFEIQLTSNCSIVGKSLKSINFRQNTGSLIIAIRREKEVYIAPDPNELLKTGDRLVIVGSQESLQAVNDFIYS</sequence>
<evidence type="ECO:0000313" key="6">
    <source>
        <dbReference type="EMBL" id="WIW71272.1"/>
    </source>
</evidence>
<evidence type="ECO:0000256" key="3">
    <source>
        <dbReference type="ARBA" id="ARBA00023163"/>
    </source>
</evidence>
<accession>A0A9Y2AJX3</accession>
<evidence type="ECO:0000259" key="5">
    <source>
        <dbReference type="PROSITE" id="PS51202"/>
    </source>
</evidence>
<dbReference type="PROSITE" id="PS51202">
    <property type="entry name" value="RCK_C"/>
    <property type="match status" value="1"/>
</dbReference>
<dbReference type="KEGG" id="sgbi:P3F81_02865"/>
<dbReference type="GO" id="GO:0003700">
    <property type="term" value="F:DNA-binding transcription factor activity"/>
    <property type="evidence" value="ECO:0007669"/>
    <property type="project" value="InterPro"/>
</dbReference>
<name>A0A9Y2AJX3_9FIRM</name>
<feature type="domain" description="RCK C-terminal" evidence="5">
    <location>
        <begin position="117"/>
        <end position="202"/>
    </location>
</feature>
<dbReference type="InterPro" id="IPR036388">
    <property type="entry name" value="WH-like_DNA-bd_sf"/>
</dbReference>
<dbReference type="SUPFAM" id="SSF46785">
    <property type="entry name" value="Winged helix' DNA-binding domain"/>
    <property type="match status" value="1"/>
</dbReference>
<feature type="domain" description="HTH gntR-type" evidence="4">
    <location>
        <begin position="3"/>
        <end position="71"/>
    </location>
</feature>
<dbReference type="SMART" id="SM00345">
    <property type="entry name" value="HTH_GNTR"/>
    <property type="match status" value="1"/>
</dbReference>
<dbReference type="SUPFAM" id="SSF116726">
    <property type="entry name" value="TrkA C-terminal domain-like"/>
    <property type="match status" value="1"/>
</dbReference>
<dbReference type="Pfam" id="PF02080">
    <property type="entry name" value="TrkA_C"/>
    <property type="match status" value="1"/>
</dbReference>
<evidence type="ECO:0000256" key="1">
    <source>
        <dbReference type="ARBA" id="ARBA00023015"/>
    </source>
</evidence>
<protein>
    <submittedName>
        <fullName evidence="6">TrkA C-terminal domain-containing protein</fullName>
    </submittedName>
</protein>
<evidence type="ECO:0000256" key="2">
    <source>
        <dbReference type="ARBA" id="ARBA00023125"/>
    </source>
</evidence>
<keyword evidence="3" id="KW-0804">Transcription</keyword>
<dbReference type="GO" id="GO:0008324">
    <property type="term" value="F:monoatomic cation transmembrane transporter activity"/>
    <property type="evidence" value="ECO:0007669"/>
    <property type="project" value="InterPro"/>
</dbReference>
<dbReference type="PANTHER" id="PTHR30445">
    <property type="entry name" value="K(+)_H(+) ANTIPORTER SUBUNIT KHTT"/>
    <property type="match status" value="1"/>
</dbReference>
<reference evidence="6" key="1">
    <citation type="submission" date="2023-03" db="EMBL/GenBank/DDBJ databases">
        <title>Selenobaculum gbiensis gen. nov. sp. nov., a new bacterium isolated from the gut microbiota of IBD patient.</title>
        <authorList>
            <person name="Yeo S."/>
            <person name="Park H."/>
            <person name="Huh C.S."/>
        </authorList>
    </citation>
    <scope>NUCLEOTIDE SEQUENCE</scope>
    <source>
        <strain evidence="6">ICN-92133</strain>
    </source>
</reference>
<evidence type="ECO:0000259" key="4">
    <source>
        <dbReference type="PROSITE" id="PS50949"/>
    </source>
</evidence>
<dbReference type="PROSITE" id="PS50949">
    <property type="entry name" value="HTH_GNTR"/>
    <property type="match status" value="1"/>
</dbReference>
<dbReference type="RefSeq" id="WP_147667566.1">
    <property type="nucleotide sequence ID" value="NZ_CP120678.1"/>
</dbReference>
<dbReference type="InterPro" id="IPR050144">
    <property type="entry name" value="AAE_transporter"/>
</dbReference>
<keyword evidence="1" id="KW-0805">Transcription regulation</keyword>
<gene>
    <name evidence="6" type="ORF">P3F81_02865</name>
</gene>
<dbReference type="Gene3D" id="3.30.70.1450">
    <property type="entry name" value="Regulator of K+ conductance, C-terminal domain"/>
    <property type="match status" value="1"/>
</dbReference>
<dbReference type="InterPro" id="IPR036390">
    <property type="entry name" value="WH_DNA-bd_sf"/>
</dbReference>
<dbReference type="GO" id="GO:0006813">
    <property type="term" value="P:potassium ion transport"/>
    <property type="evidence" value="ECO:0007669"/>
    <property type="project" value="InterPro"/>
</dbReference>
<dbReference type="PANTHER" id="PTHR30445:SF8">
    <property type="entry name" value="K(+)_H(+) ANTIPORTER SUBUNIT KHTT"/>
    <property type="match status" value="1"/>
</dbReference>
<keyword evidence="7" id="KW-1185">Reference proteome</keyword>
<keyword evidence="2" id="KW-0238">DNA-binding</keyword>
<dbReference type="AlphaFoldDB" id="A0A9Y2AJX3"/>
<dbReference type="InterPro" id="IPR036721">
    <property type="entry name" value="RCK_C_sf"/>
</dbReference>
<evidence type="ECO:0000313" key="7">
    <source>
        <dbReference type="Proteomes" id="UP001243623"/>
    </source>
</evidence>
<dbReference type="EMBL" id="CP120678">
    <property type="protein sequence ID" value="WIW71272.1"/>
    <property type="molecule type" value="Genomic_DNA"/>
</dbReference>
<dbReference type="InterPro" id="IPR000524">
    <property type="entry name" value="Tscrpt_reg_HTH_GntR"/>
</dbReference>
<dbReference type="Gene3D" id="1.10.10.10">
    <property type="entry name" value="Winged helix-like DNA-binding domain superfamily/Winged helix DNA-binding domain"/>
    <property type="match status" value="1"/>
</dbReference>
<organism evidence="6 7">
    <name type="scientific">Selenobaculum gibii</name>
    <dbReference type="NCBI Taxonomy" id="3054208"/>
    <lineage>
        <taxon>Bacteria</taxon>
        <taxon>Bacillati</taxon>
        <taxon>Bacillota</taxon>
        <taxon>Negativicutes</taxon>
        <taxon>Selenomonadales</taxon>
        <taxon>Selenomonadaceae</taxon>
        <taxon>Selenobaculum</taxon>
    </lineage>
</organism>
<dbReference type="Proteomes" id="UP001243623">
    <property type="component" value="Chromosome"/>
</dbReference>
<dbReference type="GO" id="GO:0003677">
    <property type="term" value="F:DNA binding"/>
    <property type="evidence" value="ECO:0007669"/>
    <property type="project" value="UniProtKB-KW"/>
</dbReference>
<dbReference type="Pfam" id="PF00392">
    <property type="entry name" value="GntR"/>
    <property type="match status" value="1"/>
</dbReference>
<dbReference type="InterPro" id="IPR006037">
    <property type="entry name" value="RCK_C"/>
</dbReference>
<proteinExistence type="predicted"/>